<dbReference type="AlphaFoldDB" id="A0A2T7F9S4"/>
<accession>A0A2T7F9S4</accession>
<keyword evidence="2" id="KW-1185">Reference proteome</keyword>
<reference evidence="1 2" key="1">
    <citation type="submission" date="2018-04" db="EMBL/GenBank/DDBJ databases">
        <title>WGS assembly of Panicum hallii var. hallii HAL2.</title>
        <authorList>
            <person name="Lovell J."/>
            <person name="Jenkins J."/>
            <person name="Lowry D."/>
            <person name="Mamidi S."/>
            <person name="Sreedasyam A."/>
            <person name="Weng X."/>
            <person name="Barry K."/>
            <person name="Bonette J."/>
            <person name="Campitelli B."/>
            <person name="Daum C."/>
            <person name="Gordon S."/>
            <person name="Gould B."/>
            <person name="Lipzen A."/>
            <person name="MacQueen A."/>
            <person name="Palacio-Mejia J."/>
            <person name="Plott C."/>
            <person name="Shakirov E."/>
            <person name="Shu S."/>
            <person name="Yoshinaga Y."/>
            <person name="Zane M."/>
            <person name="Rokhsar D."/>
            <person name="Grimwood J."/>
            <person name="Schmutz J."/>
            <person name="Juenger T."/>
        </authorList>
    </citation>
    <scope>NUCLEOTIDE SEQUENCE [LARGE SCALE GENOMIC DNA]</scope>
    <source>
        <strain evidence="2">cv. HAL2</strain>
    </source>
</reference>
<protein>
    <submittedName>
        <fullName evidence="1">Uncharacterized protein</fullName>
    </submittedName>
</protein>
<name>A0A2T7F9S4_9POAL</name>
<gene>
    <name evidence="1" type="ORF">GQ55_1G321400</name>
</gene>
<evidence type="ECO:0000313" key="1">
    <source>
        <dbReference type="EMBL" id="PUZ76828.1"/>
    </source>
</evidence>
<dbReference type="Proteomes" id="UP000244336">
    <property type="component" value="Chromosome 1"/>
</dbReference>
<dbReference type="Gramene" id="PUZ76828">
    <property type="protein sequence ID" value="PUZ76828"/>
    <property type="gene ID" value="GQ55_1G321400"/>
</dbReference>
<evidence type="ECO:0000313" key="2">
    <source>
        <dbReference type="Proteomes" id="UP000244336"/>
    </source>
</evidence>
<organism evidence="1 2">
    <name type="scientific">Panicum hallii var. hallii</name>
    <dbReference type="NCBI Taxonomy" id="1504633"/>
    <lineage>
        <taxon>Eukaryota</taxon>
        <taxon>Viridiplantae</taxon>
        <taxon>Streptophyta</taxon>
        <taxon>Embryophyta</taxon>
        <taxon>Tracheophyta</taxon>
        <taxon>Spermatophyta</taxon>
        <taxon>Magnoliopsida</taxon>
        <taxon>Liliopsida</taxon>
        <taxon>Poales</taxon>
        <taxon>Poaceae</taxon>
        <taxon>PACMAD clade</taxon>
        <taxon>Panicoideae</taxon>
        <taxon>Panicodae</taxon>
        <taxon>Paniceae</taxon>
        <taxon>Panicinae</taxon>
        <taxon>Panicum</taxon>
        <taxon>Panicum sect. Panicum</taxon>
    </lineage>
</organism>
<dbReference type="EMBL" id="CM009749">
    <property type="protein sequence ID" value="PUZ76828.1"/>
    <property type="molecule type" value="Genomic_DNA"/>
</dbReference>
<sequence length="54" mass="6234">MKGDPRTCGFIRCEQQCETYLRGLDARLGRLKQQCGEIEDFAEARAQEARELKD</sequence>
<proteinExistence type="predicted"/>